<dbReference type="Pfam" id="PF00561">
    <property type="entry name" value="Abhydrolase_1"/>
    <property type="match status" value="1"/>
</dbReference>
<keyword evidence="1 3" id="KW-0378">Hydrolase</keyword>
<evidence type="ECO:0000259" key="2">
    <source>
        <dbReference type="Pfam" id="PF00561"/>
    </source>
</evidence>
<dbReference type="InterPro" id="IPR000639">
    <property type="entry name" value="Epox_hydrolase-like"/>
</dbReference>
<feature type="domain" description="AB hydrolase-1" evidence="2">
    <location>
        <begin position="23"/>
        <end position="276"/>
    </location>
</feature>
<evidence type="ECO:0000256" key="1">
    <source>
        <dbReference type="ARBA" id="ARBA00022801"/>
    </source>
</evidence>
<dbReference type="PATRIC" id="fig|279113.9.peg.2115"/>
<dbReference type="SUPFAM" id="SSF53474">
    <property type="entry name" value="alpha/beta-Hydrolases"/>
    <property type="match status" value="1"/>
</dbReference>
<protein>
    <submittedName>
        <fullName evidence="3">Alpha/beta hydrolase fold family protein</fullName>
    </submittedName>
</protein>
<dbReference type="STRING" id="279113.CPter91_2130"/>
<reference evidence="3 4" key="1">
    <citation type="submission" date="2015-11" db="EMBL/GenBank/DDBJ databases">
        <title>Exploring the genomic traits of fungus-feeding bacterial genus Collimonas.</title>
        <authorList>
            <person name="Song C."/>
            <person name="Schmidt R."/>
            <person name="de Jager V."/>
            <person name="Krzyzanowska D."/>
            <person name="Jongedijk E."/>
            <person name="Cankar K."/>
            <person name="Beekwilder J."/>
            <person name="van Veen A."/>
            <person name="de Boer W."/>
            <person name="van Veen J.A."/>
            <person name="Garbeva P."/>
        </authorList>
    </citation>
    <scope>NUCLEOTIDE SEQUENCE [LARGE SCALE GENOMIC DNA]</scope>
    <source>
        <strain evidence="3 4">Ter91</strain>
    </source>
</reference>
<evidence type="ECO:0000313" key="3">
    <source>
        <dbReference type="EMBL" id="AMP04498.1"/>
    </source>
</evidence>
<organism evidence="3 4">
    <name type="scientific">Collimonas pratensis</name>
    <dbReference type="NCBI Taxonomy" id="279113"/>
    <lineage>
        <taxon>Bacteria</taxon>
        <taxon>Pseudomonadati</taxon>
        <taxon>Pseudomonadota</taxon>
        <taxon>Betaproteobacteria</taxon>
        <taxon>Burkholderiales</taxon>
        <taxon>Oxalobacteraceae</taxon>
        <taxon>Collimonas</taxon>
    </lineage>
</organism>
<dbReference type="Gene3D" id="3.40.50.1820">
    <property type="entry name" value="alpha/beta hydrolase"/>
    <property type="match status" value="1"/>
</dbReference>
<dbReference type="PRINTS" id="PR00412">
    <property type="entry name" value="EPOXHYDRLASE"/>
</dbReference>
<dbReference type="PANTHER" id="PTHR43329">
    <property type="entry name" value="EPOXIDE HYDROLASE"/>
    <property type="match status" value="1"/>
</dbReference>
<dbReference type="Proteomes" id="UP000074561">
    <property type="component" value="Chromosome"/>
</dbReference>
<name>A0A127Q342_9BURK</name>
<dbReference type="GO" id="GO:0016787">
    <property type="term" value="F:hydrolase activity"/>
    <property type="evidence" value="ECO:0007669"/>
    <property type="project" value="UniProtKB-KW"/>
</dbReference>
<dbReference type="InterPro" id="IPR029058">
    <property type="entry name" value="AB_hydrolase_fold"/>
</dbReference>
<sequence length="293" mass="31980">MLKQVDAGVLNVTYGEHGDSAAPAVFLLHGFPYDIHAYDEVVPVLTAAGCRVIVPYLRGYGPTRFLSAATPRSGQQAVLAHDLLALMDALAIPQALLAGYDWGGRAACIVAALWPQRVRGLVSVGGYNIQDIAGNARPQSPENELRYWYQYYFHGERGRAGLAQNRYEFCKLLWRLWSPNWQFDEETYRRSASAFDNPDFVEVVIQSYRHRYGLAPGDPAVEPTELLLAAQPTIGVPAIALDGGGDGVSLSGGSEQHARFFSGPYQRRVIPLVGHNLPQEAPADFAAAILALS</sequence>
<evidence type="ECO:0000313" key="4">
    <source>
        <dbReference type="Proteomes" id="UP000074561"/>
    </source>
</evidence>
<proteinExistence type="predicted"/>
<dbReference type="OrthoDB" id="9780765at2"/>
<dbReference type="InterPro" id="IPR000073">
    <property type="entry name" value="AB_hydrolase_1"/>
</dbReference>
<dbReference type="EMBL" id="CP013234">
    <property type="protein sequence ID" value="AMP04498.1"/>
    <property type="molecule type" value="Genomic_DNA"/>
</dbReference>
<dbReference type="KEGG" id="cpra:CPter91_2130"/>
<dbReference type="RefSeq" id="WP_061939768.1">
    <property type="nucleotide sequence ID" value="NZ_CP013234.1"/>
</dbReference>
<accession>A0A127Q342</accession>
<dbReference type="AlphaFoldDB" id="A0A127Q342"/>
<gene>
    <name evidence="3" type="ORF">CPter91_2130</name>
</gene>